<evidence type="ECO:0000256" key="1">
    <source>
        <dbReference type="SAM" id="SignalP"/>
    </source>
</evidence>
<proteinExistence type="predicted"/>
<dbReference type="PROSITE" id="PS51257">
    <property type="entry name" value="PROKAR_LIPOPROTEIN"/>
    <property type="match status" value="1"/>
</dbReference>
<protein>
    <recommendedName>
        <fullName evidence="4">DUF3313 domain-containing protein</fullName>
    </recommendedName>
</protein>
<keyword evidence="1" id="KW-0732">Signal</keyword>
<dbReference type="OrthoDB" id="5487683at2"/>
<reference evidence="2 3" key="1">
    <citation type="submission" date="2019-06" db="EMBL/GenBank/DDBJ databases">
        <title>Whole genome sequence for Cellvibrionaceae sp. R142.</title>
        <authorList>
            <person name="Wang G."/>
        </authorList>
    </citation>
    <scope>NUCLEOTIDE SEQUENCE [LARGE SCALE GENOMIC DNA]</scope>
    <source>
        <strain evidence="2 3">R142</strain>
    </source>
</reference>
<evidence type="ECO:0000313" key="2">
    <source>
        <dbReference type="EMBL" id="TQV84629.1"/>
    </source>
</evidence>
<dbReference type="EMBL" id="VHSG01000005">
    <property type="protein sequence ID" value="TQV84629.1"/>
    <property type="molecule type" value="Genomic_DNA"/>
</dbReference>
<dbReference type="RefSeq" id="WP_142902835.1">
    <property type="nucleotide sequence ID" value="NZ_ML660088.1"/>
</dbReference>
<sequence length="403" mass="45031">MRQLNFGYLLFLAMALSLAGCSSQVVKTTANVPVMQETGEIAEDQLLDVGIMTFDAGLDDAADSDDVVIFPEIRKAESRFIAVHLMETMQSSAAWGAVRVIPNEQSAVDVTVDGVILQSDGESLVVEVTVRDATGREWFQKEYRELASRYAYDPKRTIKIEPFQNLYNKIANDILIHRRTLEAADIRNVRLVSELKFARSFSPDAFGDHLGQDKQGQLQIKRLPSENDPMLDRIRSIRERDYLFVDTLQDYYGTFVKEMAEPYKEWRRLSYREVMAVRDLKKEARAQTIAGVVAILGGIAAAGSDNRSARSAGTIAVAGGGYLIKGGFDKRAEAQIHVEALQELGDSLEADIEPQVIELEDRTITLSGSVENQYNQWRELLRDLYRLDTGGVDPSAGEQDPEK</sequence>
<accession>A0A545U583</accession>
<gene>
    <name evidence="2" type="ORF">FKG94_03655</name>
</gene>
<dbReference type="Proteomes" id="UP000319732">
    <property type="component" value="Unassembled WGS sequence"/>
</dbReference>
<evidence type="ECO:0000313" key="3">
    <source>
        <dbReference type="Proteomes" id="UP000319732"/>
    </source>
</evidence>
<feature type="signal peptide" evidence="1">
    <location>
        <begin position="1"/>
        <end position="19"/>
    </location>
</feature>
<name>A0A545U583_9GAMM</name>
<feature type="chain" id="PRO_5022095689" description="DUF3313 domain-containing protein" evidence="1">
    <location>
        <begin position="20"/>
        <end position="403"/>
    </location>
</feature>
<organism evidence="2 3">
    <name type="scientific">Exilibacterium tricleocarpae</name>
    <dbReference type="NCBI Taxonomy" id="2591008"/>
    <lineage>
        <taxon>Bacteria</taxon>
        <taxon>Pseudomonadati</taxon>
        <taxon>Pseudomonadota</taxon>
        <taxon>Gammaproteobacteria</taxon>
        <taxon>Cellvibrionales</taxon>
        <taxon>Cellvibrionaceae</taxon>
        <taxon>Exilibacterium</taxon>
    </lineage>
</organism>
<keyword evidence="3" id="KW-1185">Reference proteome</keyword>
<dbReference type="AlphaFoldDB" id="A0A545U583"/>
<comment type="caution">
    <text evidence="2">The sequence shown here is derived from an EMBL/GenBank/DDBJ whole genome shotgun (WGS) entry which is preliminary data.</text>
</comment>
<evidence type="ECO:0008006" key="4">
    <source>
        <dbReference type="Google" id="ProtNLM"/>
    </source>
</evidence>